<evidence type="ECO:0008006" key="3">
    <source>
        <dbReference type="Google" id="ProtNLM"/>
    </source>
</evidence>
<name>A0A2T2NJZ1_CORCC</name>
<reference evidence="1 2" key="1">
    <citation type="journal article" date="2018" name="Front. Microbiol.">
        <title>Genome-Wide Analysis of Corynespora cassiicola Leaf Fall Disease Putative Effectors.</title>
        <authorList>
            <person name="Lopez D."/>
            <person name="Ribeiro S."/>
            <person name="Label P."/>
            <person name="Fumanal B."/>
            <person name="Venisse J.S."/>
            <person name="Kohler A."/>
            <person name="de Oliveira R.R."/>
            <person name="Labutti K."/>
            <person name="Lipzen A."/>
            <person name="Lail K."/>
            <person name="Bauer D."/>
            <person name="Ohm R.A."/>
            <person name="Barry K.W."/>
            <person name="Spatafora J."/>
            <person name="Grigoriev I.V."/>
            <person name="Martin F.M."/>
            <person name="Pujade-Renaud V."/>
        </authorList>
    </citation>
    <scope>NUCLEOTIDE SEQUENCE [LARGE SCALE GENOMIC DNA]</scope>
    <source>
        <strain evidence="1 2">Philippines</strain>
    </source>
</reference>
<dbReference type="SUPFAM" id="SSF48403">
    <property type="entry name" value="Ankyrin repeat"/>
    <property type="match status" value="1"/>
</dbReference>
<protein>
    <recommendedName>
        <fullName evidence="3">Ankyrin</fullName>
    </recommendedName>
</protein>
<dbReference type="EMBL" id="KZ678136">
    <property type="protein sequence ID" value="PSN65720.1"/>
    <property type="molecule type" value="Genomic_DNA"/>
</dbReference>
<sequence>MEGRPQFLDYQKHMRRCLDQVTNAVNENSIDGLKEAIESSKTGYPVFRSHVFENFLHKALQIAVSHDRIPLTRFIIDIYNVPASKIEVWAVVRNTSIAMLEFVISRGWDLNTLNTNNCFESLGTPDFRKTAIYHILEHDDVVEWMANNGALLKLDETEFEAEEVPSTLMEIAVTVGSLRTVKLLYARGFKFTPRVLCAAVKTASFYGTNPLADYNDRNDDGAPYCTNPETTQDGRNTTTFVPRGSTEVEVAKMLTYMADTLRLGDEYRKNQVVYETQYHNPLYPADPQSPEQIEKARNRAEVLKFLIEEAQVDPSQTGYLARTPLIYAAMYWERGGIPVASWLMQQGVNPFTAFIDAHRYQLTNEEKYHSYAVLV</sequence>
<dbReference type="STRING" id="1448308.A0A2T2NJZ1"/>
<accession>A0A2T2NJZ1</accession>
<gene>
    <name evidence="1" type="ORF">BS50DRAFT_396605</name>
</gene>
<keyword evidence="2" id="KW-1185">Reference proteome</keyword>
<dbReference type="Gene3D" id="1.25.40.20">
    <property type="entry name" value="Ankyrin repeat-containing domain"/>
    <property type="match status" value="1"/>
</dbReference>
<evidence type="ECO:0000313" key="1">
    <source>
        <dbReference type="EMBL" id="PSN65720.1"/>
    </source>
</evidence>
<dbReference type="OrthoDB" id="426293at2759"/>
<dbReference type="Proteomes" id="UP000240883">
    <property type="component" value="Unassembled WGS sequence"/>
</dbReference>
<dbReference type="InterPro" id="IPR036770">
    <property type="entry name" value="Ankyrin_rpt-contain_sf"/>
</dbReference>
<dbReference type="AlphaFoldDB" id="A0A2T2NJZ1"/>
<organism evidence="1 2">
    <name type="scientific">Corynespora cassiicola Philippines</name>
    <dbReference type="NCBI Taxonomy" id="1448308"/>
    <lineage>
        <taxon>Eukaryota</taxon>
        <taxon>Fungi</taxon>
        <taxon>Dikarya</taxon>
        <taxon>Ascomycota</taxon>
        <taxon>Pezizomycotina</taxon>
        <taxon>Dothideomycetes</taxon>
        <taxon>Pleosporomycetidae</taxon>
        <taxon>Pleosporales</taxon>
        <taxon>Corynesporascaceae</taxon>
        <taxon>Corynespora</taxon>
    </lineage>
</organism>
<evidence type="ECO:0000313" key="2">
    <source>
        <dbReference type="Proteomes" id="UP000240883"/>
    </source>
</evidence>
<proteinExistence type="predicted"/>